<dbReference type="Gene3D" id="3.40.50.1820">
    <property type="entry name" value="alpha/beta hydrolase"/>
    <property type="match status" value="1"/>
</dbReference>
<dbReference type="PANTHER" id="PTHR47751">
    <property type="entry name" value="SUPERFAMILY HYDROLASE, PUTATIVE (AFU_ORTHOLOGUE AFUA_2G16580)-RELATED"/>
    <property type="match status" value="1"/>
</dbReference>
<protein>
    <submittedName>
        <fullName evidence="2">Exosortase A system-associated hydrolase 1</fullName>
    </submittedName>
</protein>
<dbReference type="STRING" id="1396826.PHA8399_00635"/>
<dbReference type="AlphaFoldDB" id="A0A0P1H6J0"/>
<organism evidence="2 3">
    <name type="scientific">Leisingera aquaemixtae</name>
    <dbReference type="NCBI Taxonomy" id="1396826"/>
    <lineage>
        <taxon>Bacteria</taxon>
        <taxon>Pseudomonadati</taxon>
        <taxon>Pseudomonadota</taxon>
        <taxon>Alphaproteobacteria</taxon>
        <taxon>Rhodobacterales</taxon>
        <taxon>Roseobacteraceae</taxon>
        <taxon>Leisingera</taxon>
    </lineage>
</organism>
<evidence type="ECO:0000256" key="1">
    <source>
        <dbReference type="SAM" id="SignalP"/>
    </source>
</evidence>
<feature type="signal peptide" evidence="1">
    <location>
        <begin position="1"/>
        <end position="25"/>
    </location>
</feature>
<dbReference type="Proteomes" id="UP000051326">
    <property type="component" value="Unassembled WGS sequence"/>
</dbReference>
<proteinExistence type="predicted"/>
<dbReference type="EMBL" id="CYSR01000008">
    <property type="protein sequence ID" value="CUH98521.1"/>
    <property type="molecule type" value="Genomic_DNA"/>
</dbReference>
<keyword evidence="1" id="KW-0732">Signal</keyword>
<dbReference type="Gene3D" id="1.10.10.800">
    <property type="match status" value="1"/>
</dbReference>
<dbReference type="InterPro" id="IPR051411">
    <property type="entry name" value="Polyketide_trans_af380"/>
</dbReference>
<evidence type="ECO:0000313" key="3">
    <source>
        <dbReference type="Proteomes" id="UP000051326"/>
    </source>
</evidence>
<evidence type="ECO:0000313" key="2">
    <source>
        <dbReference type="EMBL" id="CUH98521.1"/>
    </source>
</evidence>
<keyword evidence="2" id="KW-0378">Hydrolase</keyword>
<sequence>MDVTRRMFAGLITGSAVAASLPAAAQTTASPMYEVRDVTFPSGAETLAGKFFMPPGEGPFPAVAVVGPVAFVKEQSPVQYATRLARQGLAVLIFDPRYHGASSGEPRRFESGEAKTEDIGAALTFLAAQEGVAQNKLGVLGICQGVNWAIEAAVRDRRVSALGIVAGHYLTPATATLYLGDDQAIAARMERAAEARAVYENSGEVRYIPIIGSDEALLTAELIAQWYAPWDNRAPWFAYRGGWENRITAMSEEVIWGWKINETITRLQTPVLMVHGDKAASGPMIPRELFDTIPAADKALHWIKGANQLQFYEDPLVIDAALAPLAAHFKKGQ</sequence>
<dbReference type="InterPro" id="IPR029058">
    <property type="entry name" value="AB_hydrolase_fold"/>
</dbReference>
<dbReference type="GO" id="GO:0016787">
    <property type="term" value="F:hydrolase activity"/>
    <property type="evidence" value="ECO:0007669"/>
    <property type="project" value="UniProtKB-KW"/>
</dbReference>
<accession>A0A0P1H6J0</accession>
<reference evidence="2 3" key="1">
    <citation type="submission" date="2015-09" db="EMBL/GenBank/DDBJ databases">
        <authorList>
            <consortium name="Swine Surveillance"/>
        </authorList>
    </citation>
    <scope>NUCLEOTIDE SEQUENCE [LARGE SCALE GENOMIC DNA]</scope>
    <source>
        <strain evidence="2 3">CECT 8399</strain>
    </source>
</reference>
<name>A0A0P1H6J0_9RHOB</name>
<dbReference type="PANTHER" id="PTHR47751:SF1">
    <property type="entry name" value="SUPERFAMILY HYDROLASE, PUTATIVE (AFU_ORTHOLOGUE AFUA_2G16580)-RELATED"/>
    <property type="match status" value="1"/>
</dbReference>
<gene>
    <name evidence="2" type="ORF">PHA8399_00635</name>
</gene>
<dbReference type="RefSeq" id="WP_145976967.1">
    <property type="nucleotide sequence ID" value="NZ_CYSR01000008.1"/>
</dbReference>
<dbReference type="SUPFAM" id="SSF53474">
    <property type="entry name" value="alpha/beta-Hydrolases"/>
    <property type="match status" value="1"/>
</dbReference>
<feature type="chain" id="PRO_5006064112" evidence="1">
    <location>
        <begin position="26"/>
        <end position="333"/>
    </location>
</feature>